<feature type="compositionally biased region" description="Basic and acidic residues" evidence="1">
    <location>
        <begin position="484"/>
        <end position="498"/>
    </location>
</feature>
<dbReference type="Pfam" id="PF14868">
    <property type="entry name" value="DUF4487"/>
    <property type="match status" value="1"/>
</dbReference>
<dbReference type="GeneID" id="25904910"/>
<gene>
    <name evidence="2" type="ORF">SARC_04406</name>
</gene>
<evidence type="ECO:0000256" key="1">
    <source>
        <dbReference type="SAM" id="MobiDB-lite"/>
    </source>
</evidence>
<dbReference type="RefSeq" id="XP_014157236.1">
    <property type="nucleotide sequence ID" value="XM_014301761.1"/>
</dbReference>
<dbReference type="PANTHER" id="PTHR16071:SF2">
    <property type="entry name" value="FIGNL1-INTERACTING REGULATOR OF RECOMBINATION AND MITOSIS"/>
    <property type="match status" value="1"/>
</dbReference>
<protein>
    <submittedName>
        <fullName evidence="2">Uncharacterized protein</fullName>
    </submittedName>
</protein>
<feature type="region of interest" description="Disordered" evidence="1">
    <location>
        <begin position="385"/>
        <end position="423"/>
    </location>
</feature>
<dbReference type="AlphaFoldDB" id="A0A0L0G387"/>
<dbReference type="InterPro" id="IPR027902">
    <property type="entry name" value="DUF4487"/>
</dbReference>
<dbReference type="EMBL" id="KQ241842">
    <property type="protein sequence ID" value="KNC83334.1"/>
    <property type="molecule type" value="Genomic_DNA"/>
</dbReference>
<reference evidence="2 3" key="1">
    <citation type="submission" date="2011-02" db="EMBL/GenBank/DDBJ databases">
        <title>The Genome Sequence of Sphaeroforma arctica JP610.</title>
        <authorList>
            <consortium name="The Broad Institute Genome Sequencing Platform"/>
            <person name="Russ C."/>
            <person name="Cuomo C."/>
            <person name="Young S.K."/>
            <person name="Zeng Q."/>
            <person name="Gargeya S."/>
            <person name="Alvarado L."/>
            <person name="Berlin A."/>
            <person name="Chapman S.B."/>
            <person name="Chen Z."/>
            <person name="Freedman E."/>
            <person name="Gellesch M."/>
            <person name="Goldberg J."/>
            <person name="Griggs A."/>
            <person name="Gujja S."/>
            <person name="Heilman E."/>
            <person name="Heiman D."/>
            <person name="Howarth C."/>
            <person name="Mehta T."/>
            <person name="Neiman D."/>
            <person name="Pearson M."/>
            <person name="Roberts A."/>
            <person name="Saif S."/>
            <person name="Shea T."/>
            <person name="Shenoy N."/>
            <person name="Sisk P."/>
            <person name="Stolte C."/>
            <person name="Sykes S."/>
            <person name="White J."/>
            <person name="Yandava C."/>
            <person name="Burger G."/>
            <person name="Gray M.W."/>
            <person name="Holland P.W.H."/>
            <person name="King N."/>
            <person name="Lang F.B.F."/>
            <person name="Roger A.J."/>
            <person name="Ruiz-Trillo I."/>
            <person name="Haas B."/>
            <person name="Nusbaum C."/>
            <person name="Birren B."/>
        </authorList>
    </citation>
    <scope>NUCLEOTIDE SEQUENCE [LARGE SCALE GENOMIC DNA]</scope>
    <source>
        <strain evidence="2 3">JP610</strain>
    </source>
</reference>
<keyword evidence="3" id="KW-1185">Reference proteome</keyword>
<dbReference type="PANTHER" id="PTHR16071">
    <property type="entry name" value="CHROMOSOME 1 OPEN READING FRAME 112"/>
    <property type="match status" value="1"/>
</dbReference>
<feature type="region of interest" description="Disordered" evidence="1">
    <location>
        <begin position="452"/>
        <end position="522"/>
    </location>
</feature>
<proteinExistence type="predicted"/>
<evidence type="ECO:0000313" key="2">
    <source>
        <dbReference type="EMBL" id="KNC83334.1"/>
    </source>
</evidence>
<feature type="compositionally biased region" description="Basic residues" evidence="1">
    <location>
        <begin position="413"/>
        <end position="423"/>
    </location>
</feature>
<accession>A0A0L0G387</accession>
<feature type="compositionally biased region" description="Polar residues" evidence="1">
    <location>
        <begin position="386"/>
        <end position="412"/>
    </location>
</feature>
<sequence length="581" mass="65565">MLSQLLCVMDTLPSATHDLFLNQEHGALSAILSLWPSLYTLIGDPRMVGSSTTNTSIYTHVLTALCAHSVNLLFNGTEETFEDRIRWLEHNLFTHVLSTSFAVRYLISDWWVYLSRRWSSGTVLQHSRLLLQVAIALPRDHHVENEITALINRMMTETRDVDKRVFMKELSQMARKRPDVVVVMTRLRIVSLSDSVLGLIAHQDASAAAEAEPSGVASKADTPRTATSIESRANILSHPYSPVERSKRQQTFLQPLSGAVEVLQLKSKEAPQFDTHTNNEVQACTPIEEAKKELFCQLCRLSGYVMDVIPPEMLLKAKIQSHIARLYRRVLVDTDWLVWHYAVEAFREFASYTHYETLVPLLLPDESRSNVVDFINNTPFALPPTSHATHSNSPLQSIYTIDTPTDTNSQTSHHTHPRSGRTHKIATFATIRDRFVECLDIENARHEARLLPQPLQLPLPPQSDLEDDACPSDVPSVTTPNSAESKEQRKSMERETRNTKRARVDKHLSPKSPMLIDDDDDTTDTDEALLDLDEALQHLNQGLKKLKRTLSPNLRITPARKTQLVEVAQSLLTLCSGMNTK</sequence>
<name>A0A0L0G387_9EUKA</name>
<organism evidence="2 3">
    <name type="scientific">Sphaeroforma arctica JP610</name>
    <dbReference type="NCBI Taxonomy" id="667725"/>
    <lineage>
        <taxon>Eukaryota</taxon>
        <taxon>Ichthyosporea</taxon>
        <taxon>Ichthyophonida</taxon>
        <taxon>Sphaeroforma</taxon>
    </lineage>
</organism>
<evidence type="ECO:0000313" key="3">
    <source>
        <dbReference type="Proteomes" id="UP000054560"/>
    </source>
</evidence>
<dbReference type="Proteomes" id="UP000054560">
    <property type="component" value="Unassembled WGS sequence"/>
</dbReference>